<accession>A0A815U061</accession>
<comment type="caution">
    <text evidence="2">The sequence shown here is derived from an EMBL/GenBank/DDBJ whole genome shotgun (WGS) entry which is preliminary data.</text>
</comment>
<dbReference type="AlphaFoldDB" id="A0A815U061"/>
<sequence>MKSRQVVTAHIYPKSKSSHMKFFGLNLSDTNHPRNCLRLATEIEHAFDKKYLTIIEENGQLKIFLLNKTISSQRITTVSSHTFGDIHQAPLLFNND</sequence>
<dbReference type="Proteomes" id="UP000663882">
    <property type="component" value="Unassembled WGS sequence"/>
</dbReference>
<feature type="domain" description="HNH nuclease" evidence="1">
    <location>
        <begin position="6"/>
        <end position="54"/>
    </location>
</feature>
<evidence type="ECO:0000313" key="3">
    <source>
        <dbReference type="Proteomes" id="UP000663882"/>
    </source>
</evidence>
<dbReference type="InterPro" id="IPR003615">
    <property type="entry name" value="HNH_nuc"/>
</dbReference>
<reference evidence="2" key="1">
    <citation type="submission" date="2021-02" db="EMBL/GenBank/DDBJ databases">
        <authorList>
            <person name="Nowell W R."/>
        </authorList>
    </citation>
    <scope>NUCLEOTIDE SEQUENCE</scope>
</reference>
<dbReference type="EMBL" id="CAJNOO010013783">
    <property type="protein sequence ID" value="CAF1513073.1"/>
    <property type="molecule type" value="Genomic_DNA"/>
</dbReference>
<evidence type="ECO:0000259" key="1">
    <source>
        <dbReference type="Pfam" id="PF13391"/>
    </source>
</evidence>
<dbReference type="Pfam" id="PF13391">
    <property type="entry name" value="HNH_2"/>
    <property type="match status" value="1"/>
</dbReference>
<proteinExistence type="predicted"/>
<feature type="non-terminal residue" evidence="2">
    <location>
        <position position="96"/>
    </location>
</feature>
<evidence type="ECO:0000313" key="2">
    <source>
        <dbReference type="EMBL" id="CAF1513073.1"/>
    </source>
</evidence>
<name>A0A815U061_9BILA</name>
<dbReference type="OrthoDB" id="10019539at2759"/>
<organism evidence="2 3">
    <name type="scientific">Rotaria sordida</name>
    <dbReference type="NCBI Taxonomy" id="392033"/>
    <lineage>
        <taxon>Eukaryota</taxon>
        <taxon>Metazoa</taxon>
        <taxon>Spiralia</taxon>
        <taxon>Gnathifera</taxon>
        <taxon>Rotifera</taxon>
        <taxon>Eurotatoria</taxon>
        <taxon>Bdelloidea</taxon>
        <taxon>Philodinida</taxon>
        <taxon>Philodinidae</taxon>
        <taxon>Rotaria</taxon>
    </lineage>
</organism>
<protein>
    <recommendedName>
        <fullName evidence="1">HNH nuclease domain-containing protein</fullName>
    </recommendedName>
</protein>
<gene>
    <name evidence="2" type="ORF">RFH988_LOCUS39125</name>
</gene>